<comment type="caution">
    <text evidence="1">The sequence shown here is derived from an EMBL/GenBank/DDBJ whole genome shotgun (WGS) entry which is preliminary data.</text>
</comment>
<dbReference type="Gene3D" id="3.40.50.300">
    <property type="entry name" value="P-loop containing nucleotide triphosphate hydrolases"/>
    <property type="match status" value="1"/>
</dbReference>
<dbReference type="RefSeq" id="WP_147042796.1">
    <property type="nucleotide sequence ID" value="NZ_BAABIR010000003.1"/>
</dbReference>
<reference evidence="1 2" key="1">
    <citation type="journal article" date="2015" name="J. Microbiol.">
        <title>Sphingosinicella ginsenosidimutans sp. nov., with ginsenoside converting activity.</title>
        <authorList>
            <person name="Kim J.K."/>
            <person name="Kang M.S."/>
            <person name="Park S.C."/>
            <person name="Kim K.M."/>
            <person name="Choi K."/>
            <person name="Yoon M.H."/>
            <person name="Im W.T."/>
        </authorList>
    </citation>
    <scope>NUCLEOTIDE SEQUENCE [LARGE SCALE GENOMIC DNA]</scope>
    <source>
        <strain evidence="1 2">BS-11</strain>
    </source>
</reference>
<evidence type="ECO:0000313" key="1">
    <source>
        <dbReference type="EMBL" id="TXC63386.1"/>
    </source>
</evidence>
<organism evidence="1 2">
    <name type="scientific">Allosphingosinicella ginsenosidimutans</name>
    <dbReference type="NCBI Taxonomy" id="1176539"/>
    <lineage>
        <taxon>Bacteria</taxon>
        <taxon>Pseudomonadati</taxon>
        <taxon>Pseudomonadota</taxon>
        <taxon>Alphaproteobacteria</taxon>
        <taxon>Sphingomonadales</taxon>
        <taxon>Sphingomonadaceae</taxon>
        <taxon>Allosphingosinicella</taxon>
    </lineage>
</organism>
<dbReference type="AlphaFoldDB" id="A0A5C6TT00"/>
<gene>
    <name evidence="1" type="ORF">FRZ32_06775</name>
</gene>
<dbReference type="EMBL" id="VOQQ01000001">
    <property type="protein sequence ID" value="TXC63386.1"/>
    <property type="molecule type" value="Genomic_DNA"/>
</dbReference>
<dbReference type="SUPFAM" id="SSF53795">
    <property type="entry name" value="PEP carboxykinase-like"/>
    <property type="match status" value="1"/>
</dbReference>
<name>A0A5C6TT00_9SPHN</name>
<dbReference type="InterPro" id="IPR027417">
    <property type="entry name" value="P-loop_NTPase"/>
</dbReference>
<evidence type="ECO:0008006" key="3">
    <source>
        <dbReference type="Google" id="ProtNLM"/>
    </source>
</evidence>
<protein>
    <recommendedName>
        <fullName evidence="3">HprK-related kinase A</fullName>
    </recommendedName>
</protein>
<proteinExistence type="predicted"/>
<evidence type="ECO:0000313" key="2">
    <source>
        <dbReference type="Proteomes" id="UP000321249"/>
    </source>
</evidence>
<keyword evidence="2" id="KW-1185">Reference proteome</keyword>
<sequence length="354" mass="39231">MAVEELERQPVASAERPADLVFNFGPVELPDGAYVDLGPFRVGKGWIFVRDKYLPHLIDCTASRTRVTVEAKIRYLGSTVVRQLIRPIDHSYNDVWRRISKRFYYVVFNQALQLHQLQRGQTLVHASSCANRDGALLLMAWGGIGKTSSLIQLLNEGSWQFLSDDLGIIDREGQLFRSPLKMQIYPYSLAGEDELSRGLMRGRSIMDRAQWVARRRLLGPKSVRRRVHPEDLFGKDRGAVSAPVTRAIMLRRSNVSQCVFRAMPIASAAEMSAHILEYELQLFGAILAASAAAGTAEEGFGIGLDQTRATALAAETIASGLAKMNARVSLLDIPLQAKPADLLAALTQYLNPAR</sequence>
<dbReference type="Proteomes" id="UP000321249">
    <property type="component" value="Unassembled WGS sequence"/>
</dbReference>
<accession>A0A5C6TT00</accession>
<dbReference type="OrthoDB" id="3213869at2"/>